<organism evidence="1 2">
    <name type="scientific">Paenibacillus sambharensis</name>
    <dbReference type="NCBI Taxonomy" id="1803190"/>
    <lineage>
        <taxon>Bacteria</taxon>
        <taxon>Bacillati</taxon>
        <taxon>Bacillota</taxon>
        <taxon>Bacilli</taxon>
        <taxon>Bacillales</taxon>
        <taxon>Paenibacillaceae</taxon>
        <taxon>Paenibacillus</taxon>
    </lineage>
</organism>
<gene>
    <name evidence="1" type="ORF">DNH61_07255</name>
</gene>
<name>A0A2W1LBP2_9BACL</name>
<accession>A0A2W1LBP2</accession>
<keyword evidence="2" id="KW-1185">Reference proteome</keyword>
<proteinExistence type="predicted"/>
<comment type="caution">
    <text evidence="1">The sequence shown here is derived from an EMBL/GenBank/DDBJ whole genome shotgun (WGS) entry which is preliminary data.</text>
</comment>
<dbReference type="AlphaFoldDB" id="A0A2W1LBP2"/>
<evidence type="ECO:0000313" key="1">
    <source>
        <dbReference type="EMBL" id="PZD96586.1"/>
    </source>
</evidence>
<dbReference type="OrthoDB" id="9910005at2"/>
<reference evidence="1 2" key="1">
    <citation type="submission" date="2018-06" db="EMBL/GenBank/DDBJ databases">
        <title>Paenibacillus imtechensis sp. nov.</title>
        <authorList>
            <person name="Pinnaka A.K."/>
            <person name="Singh H."/>
            <person name="Kaur M."/>
        </authorList>
    </citation>
    <scope>NUCLEOTIDE SEQUENCE [LARGE SCALE GENOMIC DNA]</scope>
    <source>
        <strain evidence="1 2">SMB1</strain>
    </source>
</reference>
<dbReference type="EMBL" id="QKRB01000037">
    <property type="protein sequence ID" value="PZD96586.1"/>
    <property type="molecule type" value="Genomic_DNA"/>
</dbReference>
<dbReference type="Proteomes" id="UP000249522">
    <property type="component" value="Unassembled WGS sequence"/>
</dbReference>
<sequence>MTNGSNEIKTLDVKKVLDLANNKHIIDAFVTDEYNEQEIVVAIVARVRLADIKTNQGWKATVVDAKRSRFYDGVEIITESENRMASNATSLHLDTGTFYSDYEGYNVKKQRDYVKQNGKKSLDRYQQFYSEPIPSTEQ</sequence>
<evidence type="ECO:0000313" key="2">
    <source>
        <dbReference type="Proteomes" id="UP000249522"/>
    </source>
</evidence>
<protein>
    <submittedName>
        <fullName evidence="1">Uncharacterized protein</fullName>
    </submittedName>
</protein>
<dbReference type="RefSeq" id="WP_111145991.1">
    <property type="nucleotide sequence ID" value="NZ_QKRB01000037.1"/>
</dbReference>